<name>A0ABU9KSL4_9EURY</name>
<dbReference type="EMBL" id="JBCAUS010000003">
    <property type="protein sequence ID" value="MEL4305371.1"/>
    <property type="molecule type" value="Genomic_DNA"/>
</dbReference>
<reference evidence="1 2" key="1">
    <citation type="submission" date="2024-04" db="EMBL/GenBank/DDBJ databases">
        <title>Methanococcoides sp. LMO-2.</title>
        <authorList>
            <person name="Liang L."/>
        </authorList>
    </citation>
    <scope>NUCLEOTIDE SEQUENCE [LARGE SCALE GENOMIC DNA]</scope>
    <source>
        <strain evidence="1 2">LMO-2</strain>
    </source>
</reference>
<gene>
    <name evidence="1" type="ORF">WOA13_05955</name>
</gene>
<accession>A0ABU9KSL4</accession>
<dbReference type="Proteomes" id="UP001396646">
    <property type="component" value="Unassembled WGS sequence"/>
</dbReference>
<sequence>MSDENKGIEDLSGEVYTIQDAVRDGKFIDLGKVLSPDGNRLAPPFFGYVSRGIMEAGMFEGDGETVNMPKFLDLIRNCSLLVRTLSHGFEDPVESSYIGEVEFPDGKMRTVDMEMYEDDNFTLMFPHERL</sequence>
<evidence type="ECO:0000313" key="2">
    <source>
        <dbReference type="Proteomes" id="UP001396646"/>
    </source>
</evidence>
<comment type="caution">
    <text evidence="1">The sequence shown here is derived from an EMBL/GenBank/DDBJ whole genome shotgun (WGS) entry which is preliminary data.</text>
</comment>
<evidence type="ECO:0000313" key="1">
    <source>
        <dbReference type="EMBL" id="MEL4305371.1"/>
    </source>
</evidence>
<proteinExistence type="predicted"/>
<keyword evidence="2" id="KW-1185">Reference proteome</keyword>
<organism evidence="1 2">
    <name type="scientific">Methanococcoides cohabitans</name>
    <dbReference type="NCBI Taxonomy" id="3136559"/>
    <lineage>
        <taxon>Archaea</taxon>
        <taxon>Methanobacteriati</taxon>
        <taxon>Methanobacteriota</taxon>
        <taxon>Stenosarchaea group</taxon>
        <taxon>Methanomicrobia</taxon>
        <taxon>Methanosarcinales</taxon>
        <taxon>Methanosarcinaceae</taxon>
        <taxon>Methanococcoides</taxon>
    </lineage>
</organism>
<protein>
    <submittedName>
        <fullName evidence="1">Uncharacterized protein</fullName>
    </submittedName>
</protein>
<dbReference type="RefSeq" id="WP_342127035.1">
    <property type="nucleotide sequence ID" value="NZ_JBCAUS010000003.1"/>
</dbReference>